<dbReference type="SUPFAM" id="SSF51971">
    <property type="entry name" value="Nucleotide-binding domain"/>
    <property type="match status" value="1"/>
</dbReference>
<evidence type="ECO:0000313" key="1">
    <source>
        <dbReference type="EMBL" id="AOJ07454.1"/>
    </source>
</evidence>
<dbReference type="EMBL" id="CP013388">
    <property type="protein sequence ID" value="AOJ07454.1"/>
    <property type="molecule type" value="Genomic_DNA"/>
</dbReference>
<dbReference type="Proteomes" id="UP000067711">
    <property type="component" value="Chromosome 2"/>
</dbReference>
<accession>A0A1B4FUZ1</accession>
<dbReference type="PANTHER" id="PTHR40254">
    <property type="entry name" value="BLR0577 PROTEIN"/>
    <property type="match status" value="1"/>
</dbReference>
<protein>
    <submittedName>
        <fullName evidence="1">Uncharacterized protein</fullName>
    </submittedName>
</protein>
<dbReference type="AlphaFoldDB" id="A0A1B4FUZ1"/>
<dbReference type="InterPro" id="IPR052189">
    <property type="entry name" value="L-asp_N-monooxygenase_NS-form"/>
</dbReference>
<reference evidence="1 2" key="1">
    <citation type="submission" date="2015-12" db="EMBL/GenBank/DDBJ databases">
        <title>Diversity of Burkholderia near neighbor genomes.</title>
        <authorList>
            <person name="Sahl J."/>
            <person name="Wagner D."/>
            <person name="Keim P."/>
        </authorList>
    </citation>
    <scope>NUCLEOTIDE SEQUENCE [LARGE SCALE GENOMIC DNA]</scope>
    <source>
        <strain evidence="1 2">BDU8</strain>
    </source>
</reference>
<evidence type="ECO:0000313" key="2">
    <source>
        <dbReference type="Proteomes" id="UP000067711"/>
    </source>
</evidence>
<organism evidence="1 2">
    <name type="scientific">Burkholderia mayonis</name>
    <dbReference type="NCBI Taxonomy" id="1385591"/>
    <lineage>
        <taxon>Bacteria</taxon>
        <taxon>Pseudomonadati</taxon>
        <taxon>Pseudomonadota</taxon>
        <taxon>Betaproteobacteria</taxon>
        <taxon>Burkholderiales</taxon>
        <taxon>Burkholderiaceae</taxon>
        <taxon>Burkholderia</taxon>
        <taxon>pseudomallei group</taxon>
    </lineage>
</organism>
<gene>
    <name evidence="1" type="ORF">WS71_09130</name>
</gene>
<dbReference type="PANTHER" id="PTHR40254:SF1">
    <property type="entry name" value="BLR0577 PROTEIN"/>
    <property type="match status" value="1"/>
</dbReference>
<name>A0A1B4FUZ1_9BURK</name>
<proteinExistence type="predicted"/>
<sequence length="178" mass="18838">MDTANTNEKFTIAVIGGGAASVAFLHHFTRLVAPSVAARIRIELFEPRPSVGPGLAIRLTGIGKGSSDAYDYVVNATGSAKDIDSPAISPLGWQMLRDGLAAPDWRGGIQVDFDTGAILERSGEPDWQLRALGHITCGAYFYVSSLEMVAKRARKIAGDIVSALSENVTLRPLGKVAA</sequence>